<keyword evidence="1" id="KW-1133">Transmembrane helix</keyword>
<dbReference type="AlphaFoldDB" id="A0A4R6SQB3"/>
<protein>
    <submittedName>
        <fullName evidence="3">Uncharacterized protein</fullName>
    </submittedName>
</protein>
<dbReference type="EMBL" id="SNYC01000007">
    <property type="protein sequence ID" value="TDQ06941.1"/>
    <property type="molecule type" value="Genomic_DNA"/>
</dbReference>
<feature type="transmembrane region" description="Helical" evidence="1">
    <location>
        <begin position="140"/>
        <end position="156"/>
    </location>
</feature>
<gene>
    <name evidence="3" type="ORF">ATK78_3956</name>
</gene>
<organism evidence="3 4">
    <name type="scientific">Pedobacter metabolipauper</name>
    <dbReference type="NCBI Taxonomy" id="425513"/>
    <lineage>
        <taxon>Bacteria</taxon>
        <taxon>Pseudomonadati</taxon>
        <taxon>Bacteroidota</taxon>
        <taxon>Sphingobacteriia</taxon>
        <taxon>Sphingobacteriales</taxon>
        <taxon>Sphingobacteriaceae</taxon>
        <taxon>Pedobacter</taxon>
    </lineage>
</organism>
<feature type="chain" id="PRO_5020609515" evidence="2">
    <location>
        <begin position="21"/>
        <end position="177"/>
    </location>
</feature>
<evidence type="ECO:0000313" key="3">
    <source>
        <dbReference type="EMBL" id="TDQ06941.1"/>
    </source>
</evidence>
<feature type="signal peptide" evidence="2">
    <location>
        <begin position="1"/>
        <end position="20"/>
    </location>
</feature>
<evidence type="ECO:0000313" key="4">
    <source>
        <dbReference type="Proteomes" id="UP000295620"/>
    </source>
</evidence>
<accession>A0A4R6SQB3</accession>
<reference evidence="3 4" key="1">
    <citation type="submission" date="2019-03" db="EMBL/GenBank/DDBJ databases">
        <title>Genomic Encyclopedia of Archaeal and Bacterial Type Strains, Phase II (KMG-II): from individual species to whole genera.</title>
        <authorList>
            <person name="Goeker M."/>
        </authorList>
    </citation>
    <scope>NUCLEOTIDE SEQUENCE [LARGE SCALE GENOMIC DNA]</scope>
    <source>
        <strain evidence="3 4">DSM 19035</strain>
    </source>
</reference>
<dbReference type="RefSeq" id="WP_133577768.1">
    <property type="nucleotide sequence ID" value="NZ_SNYC01000007.1"/>
</dbReference>
<feature type="transmembrane region" description="Helical" evidence="1">
    <location>
        <begin position="113"/>
        <end position="133"/>
    </location>
</feature>
<evidence type="ECO:0000256" key="1">
    <source>
        <dbReference type="SAM" id="Phobius"/>
    </source>
</evidence>
<comment type="caution">
    <text evidence="3">The sequence shown here is derived from an EMBL/GenBank/DDBJ whole genome shotgun (WGS) entry which is preliminary data.</text>
</comment>
<proteinExistence type="predicted"/>
<keyword evidence="1" id="KW-0472">Membrane</keyword>
<name>A0A4R6SQB3_9SPHI</name>
<keyword evidence="1" id="KW-0812">Transmembrane</keyword>
<evidence type="ECO:0000256" key="2">
    <source>
        <dbReference type="SAM" id="SignalP"/>
    </source>
</evidence>
<keyword evidence="2" id="KW-0732">Signal</keyword>
<keyword evidence="4" id="KW-1185">Reference proteome</keyword>
<dbReference type="OrthoDB" id="793869at2"/>
<dbReference type="Proteomes" id="UP000295620">
    <property type="component" value="Unassembled WGS sequence"/>
</dbReference>
<sequence length="177" mass="20218">MRQLFYVLLLLLLTTGSVFAQNADINNFMVKESLLKNSKMAIIATDSLDNPIEKINGIYTFTVSGFTQSIKFNDGVAVLPLQLERSAFVYIKHQNDKGTHSKLLYVYKKDGTLTPYVINSFWLILFPAIIIFLAFAFRKFIYAAVIILLIFIYFNHSSGLNLSTFFETIFDGLKKIF</sequence>